<dbReference type="GO" id="GO:0005886">
    <property type="term" value="C:plasma membrane"/>
    <property type="evidence" value="ECO:0007669"/>
    <property type="project" value="UniProtKB-SubCell"/>
</dbReference>
<evidence type="ECO:0000256" key="6">
    <source>
        <dbReference type="ARBA" id="ARBA00022737"/>
    </source>
</evidence>
<dbReference type="GO" id="GO:0007163">
    <property type="term" value="P:establishment or maintenance of cell polarity"/>
    <property type="evidence" value="ECO:0007669"/>
    <property type="project" value="UniProtKB-ARBA"/>
</dbReference>
<dbReference type="InterPro" id="IPR020894">
    <property type="entry name" value="Cadherin_CS"/>
</dbReference>
<name>A0A9P0IL57_9DIPT</name>
<evidence type="ECO:0000256" key="3">
    <source>
        <dbReference type="ARBA" id="ARBA00022553"/>
    </source>
</evidence>
<keyword evidence="11" id="KW-0325">Glycoprotein</keyword>
<reference evidence="19" key="2">
    <citation type="submission" date="2022-10" db="EMBL/GenBank/DDBJ databases">
        <authorList>
            <consortium name="ENA_rothamsted_submissions"/>
            <consortium name="culmorum"/>
            <person name="King R."/>
        </authorList>
    </citation>
    <scope>NUCLEOTIDE SEQUENCE</scope>
</reference>
<dbReference type="PANTHER" id="PTHR24026">
    <property type="entry name" value="FAT ATYPICAL CADHERIN-RELATED"/>
    <property type="match status" value="1"/>
</dbReference>
<feature type="domain" description="Cadherin" evidence="18">
    <location>
        <begin position="1522"/>
        <end position="1632"/>
    </location>
</feature>
<feature type="domain" description="Cadherin" evidence="18">
    <location>
        <begin position="1883"/>
        <end position="1986"/>
    </location>
</feature>
<dbReference type="PRINTS" id="PR00205">
    <property type="entry name" value="CADHERIN"/>
</dbReference>
<feature type="domain" description="Cadherin" evidence="18">
    <location>
        <begin position="2092"/>
        <end position="2196"/>
    </location>
</feature>
<feature type="domain" description="Cadherin" evidence="18">
    <location>
        <begin position="2871"/>
        <end position="2972"/>
    </location>
</feature>
<evidence type="ECO:0000256" key="10">
    <source>
        <dbReference type="ARBA" id="ARBA00023136"/>
    </source>
</evidence>
<evidence type="ECO:0000256" key="5">
    <source>
        <dbReference type="ARBA" id="ARBA00022729"/>
    </source>
</evidence>
<keyword evidence="8" id="KW-0130">Cell adhesion</keyword>
<evidence type="ECO:0000256" key="11">
    <source>
        <dbReference type="ARBA" id="ARBA00023180"/>
    </source>
</evidence>
<dbReference type="PANTHER" id="PTHR24026:SF126">
    <property type="entry name" value="PROTOCADHERIN FAT 4"/>
    <property type="match status" value="1"/>
</dbReference>
<sequence>MNEKRVSLIINIFTFMPSQCGDVLEEEFPLLLLPQKNKSQIDDSDRRRNEQHRNMRAAKKYYCIRNIRKMYLFWCITWLLLLFGSHQVHAEEYVHEIEVSEGVPIGHQIGFIGDIPQAVGPPYFIVPVPGSSVDSALSIDYTTGEIRTKALLDRETIDSYSFVAILSNGTQIRVIVKVLDENDNAPVFPTPVMNIEFPENTPRDVKRTLNPARDLDLGRYNTQRYNIVSGNVNNAFRLSSHLERDGVLYLDLQINGFLDRETTPAYSLVIEALDGGTPPLRGQMTVNITIIDVNDNQPLFNQSRYFATIPENATLGTSVLQVYATDTDAGENGMIEYSINRRQSDKEQMFRIDAHTGLISINKALDFESKELHELVVVAKDNGVQPLETTTFVSIRVTDVNDNQPVINVIFLSDDATPKISESAQPGEFVARISVNDPDSKTEYSNVNVTLNGGDGHFGLTTRDNIIYLVIVALPLDREVQPNYTLNVIATDTGNPPLHASKTIYLRVTDINDNVPQFEQEIYQANVMEVADPGTSVVQVVAIDQDEGNNSAIIYSLIDTPNTHSHWFQIDIHSGLITTRSHIDCETEPVPKLTIMAKDNGHPQLSSTATVLVTVHDVNDNEPIFDQSFYNVSVAENEAKGRCILKVSATDLDCGVNAIVNYTLGEGMKKLSDFEIRSDTGEVCISGDLDYETRNSYEFPIIATDRGGLSTTAIVKIQVTDLNDNRPIFYPREYNVSLRESSPTSESVVVIAASDPDSGRFGTVTYRIVAGNDAGIFRIDRGSGEIFVARPNMLSSRNQPYHRLNISAIDGGGLRTAQDAEVFISIIDSSQRPPIFDHTRYNFSVREDAKRNTIIGSVSATSSNSGSRGAVRYSIYSGDPNAFFNIDPVTGNIRVANLLDHETKSQVLLNIQATSGDPPSYGHTQVNIDIEDINDSVPTFESNTVRISVPENFELGMPLYVVSASDRDSGKSGTVTYRLSNGGSILSSNSNLVTSNSISSMLTSNNLFNIDSRTGHLTLSQHLDYETSQRHTLIVTATDQGEPPLSSNLTIFVEVQDVNDNSPVFERNEYTIKVLESMPINSQILQVNAVDLDTGNNARLTYRLANAANGNQANQQQKKINKNMSDSEVLDLFGIFPNSGWIYLRGTLDRESRDRYDLTVLVSDNGTPSATATARVIVNVMDANDNEPKFLRPAYEFTVEENLRRGAVVGVIQAKDADLDVNAAIRYSLIPSNTSFQVNPISGEIVTREPLDRELKASYDLVAEARDQGTPYRSARVSVHVIVSDVNDNSPEIVDPQEDVVSVREEQPAGTEVVRVRAIDRDNGHNATITYSILKGRDSDGYGYGMFSIDPVTGLIRTRVSLDHEEHTIYRLAVAATDGGKPPKQTTRVLRIEVLDLNDQRPTFTSSSLVFRVREDVPVGYVVGSVGVSEHSDSDNLITSAGGVHVTYSLTPLTNDVIAGAFDMDRNTGSLVVARKLDREKQSEFRLEIRALDISASNNPQSSAVTVKVEIADCNDNAPIWERDPITIEIPEDAAIGTLIYNFTATDADTGSNSEIQYKLVKQVPSDEHDTFAVDPLTGGLTLLTLLDYEALSEYILVVAATDQSSNASVRLTTSVTARIMIIDINDHVPAFIQPMTKDTVVYLSDSATVGQLVTHVIAVDKDNGDNGLISYNIISGNEDGRFNIDTENGFIELAKPLIRKIESHSKTPSNQNSVSNLISGKYNLVISASDRGMPTPKETKVNVKIIIQGSTNNPPRFLESVYYANITENVPLGSFVVRVNAKSFNIENGGNLTYEIPKGIADDCFTVDPLRGIVTTKGTFDRETKDLYTVPIYVMESMTSQFKSTAANGNAKSGKLYKSQFDVATIVIRITDINDHAPEFRPGSCYPLAIPENSETSVIHRVVATDLDEGPNGDITYSITGGNVGNKFSIDMHTGELTSRPLDRETHSRYFLQITAQDRGTPVTYQGQCNISIIVEDENDNDPRFEMAKYVAAIPEDVTIGTSVLTVKAIDADLGINARITYSLANETEWLFNIDNRSGLITTAGLFDRERQHIYNFMVVATDGGRYDARSQRVPVQITIDDVNDQIPMFDKYPFTAQVGALVQPGQQLLQVTATDADQGTNGEIVYSLANDGTNSKFRINPTTGVLSATQSLASENGKLLHLEVIARDKGNPPQQATGLIELRVGDVPQNLPVLRFQKDIYNVTLIENTPAGHLVSQLNAVRSDGRRQSHKIIYAFGSGNEDEIFSIDSTSGEIRVLNAEKLDFERYQQKNTVNNPSSSGSGIHLVVVARSEGAQSLYGYCEIYITLKDENDNAPRFTQQHYNAAVWEGKSKGTFVMQVTAHDADQGANSRVLYHIVDGNHDNAFIIEPAFSGIVKTNIVLDREIREIYRLKVIATDEGVPQMTGTATISIHVVDINDNQPTFPPRSITVSEGTELGTVLTTVTANDVDTNPAITYSFMTGFHNNTDFEDANDVATTIFSIDKFSGKVILQKPLDYEERQEYQLRILASDTAHVAQTTLTIRVKDVNDNYPMFQQAAYHSSLPDETGNANIEILTVNATDVDSEKNSLIRYSIKNSVQGFMIGEETGIVYANLSKIQRPLKSDIQLTVIATDSGVPALSATTTVRVHINSRNHIKPQYLQHQYRTTINENTPRGTIVTKLLSIDAAADLTELNGIFFEIMSGDDEGVFEVTYPESYLILTNPLDRETNDYYHLRIQMMEVGMQSSTMHKEDNSSIINVFVSVEDANDEKPVFQANKYEIELSESVPLKHSIMKIIATDNDQPNTPNSEVVYDITSGNDFGMFSIDLVTGVLSVNKHLDYDTGIQNYTLIVRACDSAVIPHCSLQPLSINLKDENNHDPKFPVHEYLEFVGENEPVGVSVFTARATDLDAGEYGKVNYTILPSNGYSDGDDSWKNFKIDPITGVVTTNAIFDYEQRNRYLFDIRAMDVGGKSTNVKCKIMIDSRDEFSPQFTERTYRFILGPTYNLPIGHIIGHVTATDRDRGPDGRVVYQLTTQHAYFKMNRTTGAVMIKKKLDSGVALESGRDISLVVTASSGRQGSLTNMTVVEIIFDPLADPGTNLASNMNNMNGDDSSGIAGWAVGLLLTILFLVLAFAAVFAFVHMKNRRHKHVAKTGISNETVGNSNSYVDPSAFDTIPIRGSSSGAGQFAPPKYDEIPPYGPHTASSNSGAATTSELSASEQSGSSGRGSAEDDGEDEEIRMINEGLRDGIHDGRLSDVSVHNTQEYLARLGIVDTGATGNASNSSRRCSESMGLGSTKDSILHHPLPLHMFDEEPNDGDLTNLIYAKLNDVTGGNSDRASEADEAGTTAGSIGIGTTVDHVMMSNYSDVPVVVGQGPSMNGSLSSIVHSEEELTGSYNWDYLLDWGPQYQPLAHVFSEIARLKDDSMSVHSGASAASSAKSKQSALHIKHIPPLITNVAPRSVPVLSARGNMSHHPTAPNHFLLPRSTRSPISHDTTGVFNTSTAMSPSFSPSLSPLATRSPSISPHVSGGHHLVSLPRQQQQPQPRKHQM</sequence>
<dbReference type="SUPFAM" id="SSF49313">
    <property type="entry name" value="Cadherin-like"/>
    <property type="match status" value="27"/>
</dbReference>
<dbReference type="GO" id="GO:0048729">
    <property type="term" value="P:tissue morphogenesis"/>
    <property type="evidence" value="ECO:0007669"/>
    <property type="project" value="UniProtKB-ARBA"/>
</dbReference>
<dbReference type="FunFam" id="2.60.40.60:FF:000020">
    <property type="entry name" value="Dachsous cadherin-related 1b"/>
    <property type="match status" value="6"/>
</dbReference>
<evidence type="ECO:0000256" key="2">
    <source>
        <dbReference type="ARBA" id="ARBA00022475"/>
    </source>
</evidence>
<comment type="subcellular location">
    <subcellularLocation>
        <location evidence="1">Cell membrane</location>
        <topology evidence="1">Single-pass type I membrane protein</topology>
    </subcellularLocation>
</comment>
<keyword evidence="9 17" id="KW-1133">Transmembrane helix</keyword>
<feature type="domain" description="Cadherin" evidence="18">
    <location>
        <begin position="2536"/>
        <end position="2640"/>
    </location>
</feature>
<feature type="domain" description="Cadherin" evidence="18">
    <location>
        <begin position="941"/>
        <end position="1065"/>
    </location>
</feature>
<dbReference type="FunFam" id="2.60.40.60:FF:000015">
    <property type="entry name" value="FAT atypical cadherin 1"/>
    <property type="match status" value="1"/>
</dbReference>
<dbReference type="OrthoDB" id="10593371at2759"/>
<feature type="domain" description="Cadherin" evidence="18">
    <location>
        <begin position="2199"/>
        <end position="2319"/>
    </location>
</feature>
<dbReference type="GO" id="GO:0007156">
    <property type="term" value="P:homophilic cell adhesion via plasma membrane adhesion molecules"/>
    <property type="evidence" value="ECO:0007669"/>
    <property type="project" value="InterPro"/>
</dbReference>
<proteinExistence type="predicted"/>
<dbReference type="FunFam" id="2.60.40.60:FF:000102">
    <property type="entry name" value="Dachsous cadherin-related 1b"/>
    <property type="match status" value="1"/>
</dbReference>
<feature type="domain" description="Cadherin" evidence="18">
    <location>
        <begin position="2641"/>
        <end position="2754"/>
    </location>
</feature>
<keyword evidence="6" id="KW-0677">Repeat</keyword>
<feature type="domain" description="Cadherin" evidence="18">
    <location>
        <begin position="1295"/>
        <end position="1404"/>
    </location>
</feature>
<feature type="compositionally biased region" description="Low complexity" evidence="16">
    <location>
        <begin position="3183"/>
        <end position="3208"/>
    </location>
</feature>
<evidence type="ECO:0000256" key="13">
    <source>
        <dbReference type="ARBA" id="ARBA00072299"/>
    </source>
</evidence>
<evidence type="ECO:0000256" key="14">
    <source>
        <dbReference type="ARBA" id="ARBA00079083"/>
    </source>
</evidence>
<feature type="domain" description="Cadherin" evidence="18">
    <location>
        <begin position="1636"/>
        <end position="1758"/>
    </location>
</feature>
<feature type="domain" description="Cadherin" evidence="18">
    <location>
        <begin position="301"/>
        <end position="407"/>
    </location>
</feature>
<feature type="region of interest" description="Disordered" evidence="16">
    <location>
        <begin position="3483"/>
        <end position="3531"/>
    </location>
</feature>
<evidence type="ECO:0000256" key="1">
    <source>
        <dbReference type="ARBA" id="ARBA00004251"/>
    </source>
</evidence>
<dbReference type="SMART" id="SM00112">
    <property type="entry name" value="CA"/>
    <property type="match status" value="27"/>
</dbReference>
<feature type="domain" description="Cadherin" evidence="18">
    <location>
        <begin position="519"/>
        <end position="625"/>
    </location>
</feature>
<keyword evidence="3" id="KW-0597">Phosphoprotein</keyword>
<evidence type="ECO:0000256" key="17">
    <source>
        <dbReference type="SAM" id="Phobius"/>
    </source>
</evidence>
<dbReference type="CDD" id="cd11304">
    <property type="entry name" value="Cadherin_repeat"/>
    <property type="match status" value="27"/>
</dbReference>
<dbReference type="FunFam" id="2.60.40.60:FF:000353">
    <property type="entry name" value="Dachsous, isoform B"/>
    <property type="match status" value="1"/>
</dbReference>
<accession>A0A9P0IL57</accession>
<feature type="domain" description="Cadherin" evidence="18">
    <location>
        <begin position="1066"/>
        <end position="1190"/>
    </location>
</feature>
<evidence type="ECO:0000256" key="15">
    <source>
        <dbReference type="PROSITE-ProRule" id="PRU00043"/>
    </source>
</evidence>
<dbReference type="FunFam" id="2.60.40.60:FF:000007">
    <property type="entry name" value="Protocadherin alpha 2"/>
    <property type="match status" value="1"/>
</dbReference>
<dbReference type="Pfam" id="PF00028">
    <property type="entry name" value="Cadherin"/>
    <property type="match status" value="26"/>
</dbReference>
<evidence type="ECO:0000313" key="20">
    <source>
        <dbReference type="Proteomes" id="UP001153620"/>
    </source>
</evidence>
<feature type="region of interest" description="Disordered" evidence="16">
    <location>
        <begin position="3159"/>
        <end position="3216"/>
    </location>
</feature>
<evidence type="ECO:0000313" key="19">
    <source>
        <dbReference type="EMBL" id="CAH1708689.1"/>
    </source>
</evidence>
<dbReference type="FunFam" id="2.60.40.60:FF:000035">
    <property type="entry name" value="Protocadherin Fat 3"/>
    <property type="match status" value="1"/>
</dbReference>
<feature type="domain" description="Cadherin" evidence="18">
    <location>
        <begin position="2986"/>
        <end position="3079"/>
    </location>
</feature>
<keyword evidence="2" id="KW-1003">Cell membrane</keyword>
<organism evidence="19 20">
    <name type="scientific">Chironomus riparius</name>
    <dbReference type="NCBI Taxonomy" id="315576"/>
    <lineage>
        <taxon>Eukaryota</taxon>
        <taxon>Metazoa</taxon>
        <taxon>Ecdysozoa</taxon>
        <taxon>Arthropoda</taxon>
        <taxon>Hexapoda</taxon>
        <taxon>Insecta</taxon>
        <taxon>Pterygota</taxon>
        <taxon>Neoptera</taxon>
        <taxon>Endopterygota</taxon>
        <taxon>Diptera</taxon>
        <taxon>Nematocera</taxon>
        <taxon>Chironomoidea</taxon>
        <taxon>Chironomidae</taxon>
        <taxon>Chironominae</taxon>
        <taxon>Chironomus</taxon>
    </lineage>
</organism>
<gene>
    <name evidence="19" type="ORF">CHIRRI_LOCUS827</name>
</gene>
<dbReference type="GO" id="GO:0005509">
    <property type="term" value="F:calcium ion binding"/>
    <property type="evidence" value="ECO:0007669"/>
    <property type="project" value="UniProtKB-UniRule"/>
</dbReference>
<dbReference type="FunFam" id="2.60.40.60:FF:000140">
    <property type="entry name" value="Dachsous cadherin-related 1"/>
    <property type="match status" value="1"/>
</dbReference>
<evidence type="ECO:0000259" key="18">
    <source>
        <dbReference type="PROSITE" id="PS50268"/>
    </source>
</evidence>
<dbReference type="InterPro" id="IPR015919">
    <property type="entry name" value="Cadherin-like_sf"/>
</dbReference>
<feature type="domain" description="Cadherin" evidence="18">
    <location>
        <begin position="730"/>
        <end position="836"/>
    </location>
</feature>
<feature type="compositionally biased region" description="Low complexity" evidence="16">
    <location>
        <begin position="3483"/>
        <end position="3499"/>
    </location>
</feature>
<reference evidence="19" key="1">
    <citation type="submission" date="2022-01" db="EMBL/GenBank/DDBJ databases">
        <authorList>
            <person name="King R."/>
        </authorList>
    </citation>
    <scope>NUCLEOTIDE SEQUENCE</scope>
</reference>
<feature type="domain" description="Cadherin" evidence="18">
    <location>
        <begin position="1191"/>
        <end position="1293"/>
    </location>
</feature>
<dbReference type="FunFam" id="2.60.40.60:FF:000060">
    <property type="entry name" value="Putative cadherin-23"/>
    <property type="match status" value="1"/>
</dbReference>
<feature type="transmembrane region" description="Helical" evidence="17">
    <location>
        <begin position="70"/>
        <end position="88"/>
    </location>
</feature>
<dbReference type="FunFam" id="2.60.40.60:FF:000116">
    <property type="entry name" value="Dachsous cadherin-related 2"/>
    <property type="match status" value="2"/>
</dbReference>
<keyword evidence="4 17" id="KW-0812">Transmembrane</keyword>
<feature type="domain" description="Cadherin" evidence="18">
    <location>
        <begin position="837"/>
        <end position="940"/>
    </location>
</feature>
<evidence type="ECO:0000256" key="7">
    <source>
        <dbReference type="ARBA" id="ARBA00022837"/>
    </source>
</evidence>
<evidence type="ECO:0000256" key="12">
    <source>
        <dbReference type="ARBA" id="ARBA00062150"/>
    </source>
</evidence>
<dbReference type="GO" id="GO:0016477">
    <property type="term" value="P:cell migration"/>
    <property type="evidence" value="ECO:0007669"/>
    <property type="project" value="UniProtKB-ARBA"/>
</dbReference>
<feature type="domain" description="Cadherin" evidence="18">
    <location>
        <begin position="123"/>
        <end position="188"/>
    </location>
</feature>
<evidence type="ECO:0000256" key="9">
    <source>
        <dbReference type="ARBA" id="ARBA00022989"/>
    </source>
</evidence>
<dbReference type="Gene3D" id="2.60.40.60">
    <property type="entry name" value="Cadherins"/>
    <property type="match status" value="27"/>
</dbReference>
<dbReference type="FunFam" id="2.60.40.60:FF:000081">
    <property type="entry name" value="protocadherin Fat 4"/>
    <property type="match status" value="1"/>
</dbReference>
<dbReference type="EMBL" id="OU895877">
    <property type="protein sequence ID" value="CAH1708689.1"/>
    <property type="molecule type" value="Genomic_DNA"/>
</dbReference>
<dbReference type="Proteomes" id="UP001153620">
    <property type="component" value="Chromosome 1"/>
</dbReference>
<feature type="domain" description="Cadherin" evidence="18">
    <location>
        <begin position="626"/>
        <end position="729"/>
    </location>
</feature>
<dbReference type="Gene3D" id="4.10.900.10">
    <property type="entry name" value="TCF3-CBD (Catenin binding domain)"/>
    <property type="match status" value="1"/>
</dbReference>
<feature type="domain" description="Cadherin" evidence="18">
    <location>
        <begin position="2424"/>
        <end position="2535"/>
    </location>
</feature>
<comment type="subunit">
    <text evidence="12">Heterophilic interaction with FAT4; this interaction affects their respective protein levels.</text>
</comment>
<evidence type="ECO:0000256" key="8">
    <source>
        <dbReference type="ARBA" id="ARBA00022889"/>
    </source>
</evidence>
<feature type="transmembrane region" description="Helical" evidence="17">
    <location>
        <begin position="3096"/>
        <end position="3121"/>
    </location>
</feature>
<keyword evidence="5" id="KW-0732">Signal</keyword>
<dbReference type="GO" id="GO:0009887">
    <property type="term" value="P:animal organ morphogenesis"/>
    <property type="evidence" value="ECO:0007669"/>
    <property type="project" value="UniProtKB-ARBA"/>
</dbReference>
<dbReference type="FunFam" id="2.60.40.60:FF:000211">
    <property type="entry name" value="Dachsous cadherin-related 2"/>
    <property type="match status" value="1"/>
</dbReference>
<feature type="domain" description="Cadherin" evidence="18">
    <location>
        <begin position="1987"/>
        <end position="2091"/>
    </location>
</feature>
<dbReference type="FunFam" id="2.60.40.60:FF:000279">
    <property type="entry name" value="Protocadherin-16, putative"/>
    <property type="match status" value="1"/>
</dbReference>
<keyword evidence="20" id="KW-1185">Reference proteome</keyword>
<dbReference type="FunFam" id="2.60.40.60:FF:000226">
    <property type="entry name" value="Dachsous, isoform B"/>
    <property type="match status" value="2"/>
</dbReference>
<keyword evidence="7 15" id="KW-0106">Calcium</keyword>
<dbReference type="PROSITE" id="PS00232">
    <property type="entry name" value="CADHERIN_1"/>
    <property type="match status" value="13"/>
</dbReference>
<feature type="domain" description="Cadherin" evidence="18">
    <location>
        <begin position="2320"/>
        <end position="2425"/>
    </location>
</feature>
<evidence type="ECO:0000256" key="16">
    <source>
        <dbReference type="SAM" id="MobiDB-lite"/>
    </source>
</evidence>
<evidence type="ECO:0000256" key="4">
    <source>
        <dbReference type="ARBA" id="ARBA00022692"/>
    </source>
</evidence>
<feature type="domain" description="Cadherin" evidence="18">
    <location>
        <begin position="1759"/>
        <end position="1881"/>
    </location>
</feature>
<dbReference type="PROSITE" id="PS50268">
    <property type="entry name" value="CADHERIN_2"/>
    <property type="match status" value="27"/>
</dbReference>
<keyword evidence="10 17" id="KW-0472">Membrane</keyword>
<feature type="domain" description="Cadherin" evidence="18">
    <location>
        <begin position="420"/>
        <end position="518"/>
    </location>
</feature>
<dbReference type="InterPro" id="IPR027397">
    <property type="entry name" value="Catenin-bd_sf"/>
</dbReference>
<feature type="domain" description="Cadherin" evidence="18">
    <location>
        <begin position="2755"/>
        <end position="2862"/>
    </location>
</feature>
<feature type="domain" description="Cadherin" evidence="18">
    <location>
        <begin position="1405"/>
        <end position="1521"/>
    </location>
</feature>
<feature type="domain" description="Cadherin" evidence="18">
    <location>
        <begin position="189"/>
        <end position="300"/>
    </location>
</feature>
<protein>
    <recommendedName>
        <fullName evidence="13">Protocadherin-16</fullName>
    </recommendedName>
    <alternativeName>
        <fullName evidence="14">Protein dachsous homolog 1</fullName>
    </alternativeName>
</protein>
<dbReference type="GO" id="GO:0060429">
    <property type="term" value="P:epithelium development"/>
    <property type="evidence" value="ECO:0007669"/>
    <property type="project" value="UniProtKB-ARBA"/>
</dbReference>
<dbReference type="InterPro" id="IPR002126">
    <property type="entry name" value="Cadherin-like_dom"/>
</dbReference>